<keyword evidence="2" id="KW-0238">DNA-binding</keyword>
<feature type="domain" description="Transcription regulator PadR N-terminal" evidence="1">
    <location>
        <begin position="23"/>
        <end position="91"/>
    </location>
</feature>
<reference evidence="3" key="1">
    <citation type="submission" date="2017-07" db="EMBL/GenBank/DDBJ databases">
        <authorList>
            <person name="Varghese N."/>
            <person name="Submissions S."/>
        </authorList>
    </citation>
    <scope>NUCLEOTIDE SEQUENCE [LARGE SCALE GENOMIC DNA]</scope>
    <source>
        <strain evidence="3">NLAE-zl-C134</strain>
    </source>
</reference>
<dbReference type="RefSeq" id="WP_109708244.1">
    <property type="nucleotide sequence ID" value="NZ_QGDS01000001.1"/>
</dbReference>
<dbReference type="Pfam" id="PF03551">
    <property type="entry name" value="PadR"/>
    <property type="match status" value="1"/>
</dbReference>
<dbReference type="InterPro" id="IPR005149">
    <property type="entry name" value="Tscrpt_reg_PadR_N"/>
</dbReference>
<evidence type="ECO:0000259" key="1">
    <source>
        <dbReference type="Pfam" id="PF03551"/>
    </source>
</evidence>
<evidence type="ECO:0000313" key="3">
    <source>
        <dbReference type="Proteomes" id="UP000254051"/>
    </source>
</evidence>
<evidence type="ECO:0000313" key="2">
    <source>
        <dbReference type="EMBL" id="SUQ12178.1"/>
    </source>
</evidence>
<dbReference type="AlphaFoldDB" id="A0A316A4L4"/>
<gene>
    <name evidence="2" type="ORF">SAMN05216529_10166</name>
</gene>
<name>A0A316A4L4_9FIRM</name>
<protein>
    <submittedName>
        <fullName evidence="2">DNA-binding transcriptional regulator, PadR family</fullName>
    </submittedName>
</protein>
<dbReference type="Proteomes" id="UP000254051">
    <property type="component" value="Unassembled WGS sequence"/>
</dbReference>
<keyword evidence="3" id="KW-1185">Reference proteome</keyword>
<proteinExistence type="predicted"/>
<dbReference type="SUPFAM" id="SSF46785">
    <property type="entry name" value="Winged helix' DNA-binding domain"/>
    <property type="match status" value="1"/>
</dbReference>
<dbReference type="InterPro" id="IPR052509">
    <property type="entry name" value="Metal_resp_DNA-bind_regulator"/>
</dbReference>
<dbReference type="PANTHER" id="PTHR33169:SF14">
    <property type="entry name" value="TRANSCRIPTIONAL REGULATOR RV3488"/>
    <property type="match status" value="1"/>
</dbReference>
<sequence>MSEKEQIQNFITELRRGSLTLAVLGCLKQSHYGYALLQTMQGEHIDIEANTLYPLLRRLESQGLLVSDWDTSESRPRKYYSINEKGETVYKELMEEWKRMQRSIESICGKDVYNE</sequence>
<dbReference type="InterPro" id="IPR036390">
    <property type="entry name" value="WH_DNA-bd_sf"/>
</dbReference>
<organism evidence="2 3">
    <name type="scientific">Faecalicatena contorta</name>
    <dbReference type="NCBI Taxonomy" id="39482"/>
    <lineage>
        <taxon>Bacteria</taxon>
        <taxon>Bacillati</taxon>
        <taxon>Bacillota</taxon>
        <taxon>Clostridia</taxon>
        <taxon>Lachnospirales</taxon>
        <taxon>Lachnospiraceae</taxon>
        <taxon>Faecalicatena</taxon>
    </lineage>
</organism>
<dbReference type="OrthoDB" id="9808017at2"/>
<accession>A0A316A4L4</accession>
<dbReference type="PANTHER" id="PTHR33169">
    <property type="entry name" value="PADR-FAMILY TRANSCRIPTIONAL REGULATOR"/>
    <property type="match status" value="1"/>
</dbReference>
<dbReference type="InterPro" id="IPR036388">
    <property type="entry name" value="WH-like_DNA-bd_sf"/>
</dbReference>
<dbReference type="GO" id="GO:0003677">
    <property type="term" value="F:DNA binding"/>
    <property type="evidence" value="ECO:0007669"/>
    <property type="project" value="UniProtKB-KW"/>
</dbReference>
<dbReference type="EMBL" id="UHJJ01000001">
    <property type="protein sequence ID" value="SUQ12178.1"/>
    <property type="molecule type" value="Genomic_DNA"/>
</dbReference>
<dbReference type="Gene3D" id="1.10.10.10">
    <property type="entry name" value="Winged helix-like DNA-binding domain superfamily/Winged helix DNA-binding domain"/>
    <property type="match status" value="1"/>
</dbReference>